<dbReference type="EMBL" id="JABWQP010000006">
    <property type="protein sequence ID" value="MBC3342740.1"/>
    <property type="molecule type" value="Genomic_DNA"/>
</dbReference>
<accession>A0A923F4R7</accession>
<name>A0A923F4R7_9PSED</name>
<reference evidence="1 3" key="1">
    <citation type="journal article" date="2020" name="Microorganisms">
        <title>Reliable Identification of Environmental Pseudomonas Isolates Using the rpoD Gene.</title>
        <authorList>
            <consortium name="The Broad Institute Genome Sequencing Platform"/>
            <person name="Girard L."/>
            <person name="Lood C."/>
            <person name="Rokni-Zadeh H."/>
            <person name="van Noort V."/>
            <person name="Lavigne R."/>
            <person name="De Mot R."/>
        </authorList>
    </citation>
    <scope>NUCLEOTIDE SEQUENCE</scope>
    <source>
        <strain evidence="1 3">SWRI153</strain>
    </source>
</reference>
<dbReference type="Proteomes" id="UP000648816">
    <property type="component" value="Unassembled WGS sequence"/>
</dbReference>
<dbReference type="EMBL" id="JABWQP020000005">
    <property type="protein sequence ID" value="MBV4486733.1"/>
    <property type="molecule type" value="Genomic_DNA"/>
</dbReference>
<sequence length="186" mass="20396">MTTTKINKRTFTAHLYLGGRPVVLNQQRLQKVLLDLRITQGEQLDAEVGLADQRISSSITLAGHEDDKPLVLKFVPHNDVYSISLVHAGEFDGARLFIEEETHNLLASTSAAVQYFSISTYGALKASLSDIEAGPAYVGLSTEPNGKPVYPYSYSGVSTFMNVDPNKTGHNAFRNKPAKFVIKVVK</sequence>
<evidence type="ECO:0000313" key="1">
    <source>
        <dbReference type="EMBL" id="MBC3342740.1"/>
    </source>
</evidence>
<dbReference type="RefSeq" id="WP_186532360.1">
    <property type="nucleotide sequence ID" value="NZ_JABWQP020000005.1"/>
</dbReference>
<organism evidence="1">
    <name type="scientific">Pseudomonas khorasanensis</name>
    <dbReference type="NCBI Taxonomy" id="2745508"/>
    <lineage>
        <taxon>Bacteria</taxon>
        <taxon>Pseudomonadati</taxon>
        <taxon>Pseudomonadota</taxon>
        <taxon>Gammaproteobacteria</taxon>
        <taxon>Pseudomonadales</taxon>
        <taxon>Pseudomonadaceae</taxon>
        <taxon>Pseudomonas</taxon>
    </lineage>
</organism>
<gene>
    <name evidence="2" type="ORF">HU727_014135</name>
    <name evidence="1" type="ORF">HU727_13905</name>
</gene>
<protein>
    <submittedName>
        <fullName evidence="1">Uncharacterized protein</fullName>
    </submittedName>
</protein>
<evidence type="ECO:0000313" key="3">
    <source>
        <dbReference type="Proteomes" id="UP000648816"/>
    </source>
</evidence>
<keyword evidence="3" id="KW-1185">Reference proteome</keyword>
<comment type="caution">
    <text evidence="1">The sequence shown here is derived from an EMBL/GenBank/DDBJ whole genome shotgun (WGS) entry which is preliminary data.</text>
</comment>
<evidence type="ECO:0000313" key="2">
    <source>
        <dbReference type="EMBL" id="MBV4486733.1"/>
    </source>
</evidence>
<proteinExistence type="predicted"/>
<dbReference type="AlphaFoldDB" id="A0A923F4R7"/>
<reference evidence="1" key="2">
    <citation type="submission" date="2020-07" db="EMBL/GenBank/DDBJ databases">
        <authorList>
            <person name="Lood C."/>
            <person name="Girard L."/>
        </authorList>
    </citation>
    <scope>NUCLEOTIDE SEQUENCE</scope>
    <source>
        <strain evidence="1">SWRI153</strain>
    </source>
</reference>
<reference evidence="2" key="3">
    <citation type="submission" date="2021-06" db="EMBL/GenBank/DDBJ databases">
        <title>Updating the genus Pseudomonas: Description of 43 new species and partition of the Pseudomonas putida group.</title>
        <authorList>
            <person name="Girard L."/>
            <person name="Lood C."/>
            <person name="Vandamme P."/>
            <person name="Rokni-Zadeh H."/>
            <person name="Van Noort V."/>
            <person name="Hofte M."/>
            <person name="Lavigne R."/>
            <person name="De Mot R."/>
        </authorList>
    </citation>
    <scope>NUCLEOTIDE SEQUENCE</scope>
    <source>
        <strain evidence="2">SWRI153</strain>
    </source>
</reference>